<dbReference type="FunCoup" id="A0A1B4XJH6">
    <property type="interactions" value="261"/>
</dbReference>
<keyword evidence="6 12" id="KW-0808">Transferase</keyword>
<dbReference type="UniPathway" id="UPA00958"/>
<dbReference type="Proteomes" id="UP000243180">
    <property type="component" value="Chromosome"/>
</dbReference>
<evidence type="ECO:0000256" key="4">
    <source>
        <dbReference type="ARBA" id="ARBA00012621"/>
    </source>
</evidence>
<keyword evidence="12" id="KW-0472">Membrane</keyword>
<dbReference type="GO" id="GO:0009244">
    <property type="term" value="P:lipopolysaccharide core region biosynthetic process"/>
    <property type="evidence" value="ECO:0007669"/>
    <property type="project" value="UniProtKB-UniRule"/>
</dbReference>
<keyword evidence="12" id="KW-1003">Cell membrane</keyword>
<dbReference type="RefSeq" id="WP_096361650.1">
    <property type="nucleotide sequence ID" value="NZ_AP014879.1"/>
</dbReference>
<dbReference type="InterPro" id="IPR039901">
    <property type="entry name" value="Kdotransferase"/>
</dbReference>
<comment type="pathway">
    <text evidence="2 12">Bacterial outer membrane biogenesis; LPS core biosynthesis.</text>
</comment>
<evidence type="ECO:0000256" key="7">
    <source>
        <dbReference type="ARBA" id="ARBA00022968"/>
    </source>
</evidence>
<dbReference type="Gene3D" id="3.40.50.11720">
    <property type="entry name" value="3-Deoxy-D-manno-octulosonic-acid transferase, N-terminal domain"/>
    <property type="match status" value="1"/>
</dbReference>
<reference evidence="14 15" key="1">
    <citation type="submission" date="2015-05" db="EMBL/GenBank/DDBJ databases">
        <title>Complete genome sequence of a sulfur-oxidizing gammaproteobacterium strain HA5.</title>
        <authorList>
            <person name="Miura A."/>
            <person name="Kojima H."/>
            <person name="Fukui M."/>
        </authorList>
    </citation>
    <scope>NUCLEOTIDE SEQUENCE [LARGE SCALE GENOMIC DNA]</scope>
    <source>
        <strain evidence="14 15">HA5</strain>
    </source>
</reference>
<dbReference type="FunFam" id="3.40.50.2000:FF:000032">
    <property type="entry name" value="3-deoxy-D-manno-octulosonic acid transferase"/>
    <property type="match status" value="1"/>
</dbReference>
<evidence type="ECO:0000256" key="10">
    <source>
        <dbReference type="PIRSR" id="PIRSR639901-1"/>
    </source>
</evidence>
<evidence type="ECO:0000256" key="9">
    <source>
        <dbReference type="ARBA" id="ARBA00049183"/>
    </source>
</evidence>
<dbReference type="FunFam" id="3.40.50.11720:FF:000001">
    <property type="entry name" value="3-deoxy-D-manno-octulosonic acid transferase"/>
    <property type="match status" value="1"/>
</dbReference>
<dbReference type="EMBL" id="AP014879">
    <property type="protein sequence ID" value="BAV34959.1"/>
    <property type="molecule type" value="Genomic_DNA"/>
</dbReference>
<dbReference type="KEGG" id="slim:SCL_2682"/>
<dbReference type="InParanoid" id="A0A1B4XJH6"/>
<dbReference type="GO" id="GO:0043842">
    <property type="term" value="F:Kdo transferase activity"/>
    <property type="evidence" value="ECO:0007669"/>
    <property type="project" value="UniProtKB-EC"/>
</dbReference>
<proteinExistence type="inferred from homology"/>
<dbReference type="Gene3D" id="3.40.50.2000">
    <property type="entry name" value="Glycogen Phosphorylase B"/>
    <property type="match status" value="1"/>
</dbReference>
<dbReference type="PANTHER" id="PTHR42755:SF1">
    <property type="entry name" value="3-DEOXY-D-MANNO-OCTULOSONIC ACID TRANSFERASE, MITOCHONDRIAL-RELATED"/>
    <property type="match status" value="1"/>
</dbReference>
<comment type="function">
    <text evidence="12">Involved in lipopolysaccharide (LPS) biosynthesis. Catalyzes the transfer of 3-deoxy-D-manno-octulosonate (Kdo) residue(s) from CMP-Kdo to lipid IV(A), the tetraacyldisaccharide-1,4'-bisphosphate precursor of lipid A.</text>
</comment>
<dbReference type="GO" id="GO:0005886">
    <property type="term" value="C:plasma membrane"/>
    <property type="evidence" value="ECO:0007669"/>
    <property type="project" value="UniProtKB-SubCell"/>
</dbReference>
<evidence type="ECO:0000256" key="3">
    <source>
        <dbReference type="ARBA" id="ARBA00006380"/>
    </source>
</evidence>
<dbReference type="SUPFAM" id="SSF53756">
    <property type="entry name" value="UDP-Glycosyltransferase/glycogen phosphorylase"/>
    <property type="match status" value="1"/>
</dbReference>
<keyword evidence="12" id="KW-0448">Lipopolysaccharide biosynthesis</keyword>
<evidence type="ECO:0000256" key="8">
    <source>
        <dbReference type="ARBA" id="ARBA00031445"/>
    </source>
</evidence>
<evidence type="ECO:0000256" key="5">
    <source>
        <dbReference type="ARBA" id="ARBA00019077"/>
    </source>
</evidence>
<evidence type="ECO:0000256" key="12">
    <source>
        <dbReference type="RuleBase" id="RU365103"/>
    </source>
</evidence>
<organism evidence="14 15">
    <name type="scientific">Sulfuricaulis limicola</name>
    <dbReference type="NCBI Taxonomy" id="1620215"/>
    <lineage>
        <taxon>Bacteria</taxon>
        <taxon>Pseudomonadati</taxon>
        <taxon>Pseudomonadota</taxon>
        <taxon>Gammaproteobacteria</taxon>
        <taxon>Acidiferrobacterales</taxon>
        <taxon>Acidiferrobacteraceae</taxon>
        <taxon>Sulfuricaulis</taxon>
    </lineage>
</organism>
<dbReference type="OrthoDB" id="9789797at2"/>
<evidence type="ECO:0000256" key="6">
    <source>
        <dbReference type="ARBA" id="ARBA00022679"/>
    </source>
</evidence>
<dbReference type="PANTHER" id="PTHR42755">
    <property type="entry name" value="3-DEOXY-MANNO-OCTULOSONATE CYTIDYLYLTRANSFERASE"/>
    <property type="match status" value="1"/>
</dbReference>
<keyword evidence="7" id="KW-0812">Transmembrane</keyword>
<evidence type="ECO:0000256" key="1">
    <source>
        <dbReference type="ARBA" id="ARBA00004388"/>
    </source>
</evidence>
<evidence type="ECO:0000256" key="11">
    <source>
        <dbReference type="PIRSR" id="PIRSR639901-2"/>
    </source>
</evidence>
<keyword evidence="7" id="KW-0735">Signal-anchor</keyword>
<dbReference type="AlphaFoldDB" id="A0A1B4XJH6"/>
<name>A0A1B4XJH6_9GAMM</name>
<dbReference type="InterPro" id="IPR038107">
    <property type="entry name" value="Glycos_transf_N_sf"/>
</dbReference>
<comment type="subcellular location">
    <subcellularLocation>
        <location evidence="1">Cell inner membrane</location>
        <topology evidence="1">Single-pass membrane protein</topology>
        <orientation evidence="1">Cytoplasmic side</orientation>
    </subcellularLocation>
    <subcellularLocation>
        <location evidence="12">Cell membrane</location>
    </subcellularLocation>
</comment>
<gene>
    <name evidence="14" type="ORF">SCL_2682</name>
</gene>
<keyword evidence="15" id="KW-1185">Reference proteome</keyword>
<accession>A0A1B4XJH6</accession>
<dbReference type="NCBIfam" id="NF004388">
    <property type="entry name" value="PRK05749.1-4"/>
    <property type="match status" value="1"/>
</dbReference>
<dbReference type="Pfam" id="PF04413">
    <property type="entry name" value="Glycos_transf_N"/>
    <property type="match status" value="1"/>
</dbReference>
<evidence type="ECO:0000259" key="13">
    <source>
        <dbReference type="Pfam" id="PF04413"/>
    </source>
</evidence>
<dbReference type="GO" id="GO:0009245">
    <property type="term" value="P:lipid A biosynthetic process"/>
    <property type="evidence" value="ECO:0007669"/>
    <property type="project" value="TreeGrafter"/>
</dbReference>
<comment type="catalytic activity">
    <reaction evidence="9 12">
        <text>lipid IVA (E. coli) + CMP-3-deoxy-beta-D-manno-octulosonate = alpha-Kdo-(2-&gt;6)-lipid IVA (E. coli) + CMP + H(+)</text>
        <dbReference type="Rhea" id="RHEA:28066"/>
        <dbReference type="ChEBI" id="CHEBI:15378"/>
        <dbReference type="ChEBI" id="CHEBI:58603"/>
        <dbReference type="ChEBI" id="CHEBI:60364"/>
        <dbReference type="ChEBI" id="CHEBI:60377"/>
        <dbReference type="ChEBI" id="CHEBI:85987"/>
        <dbReference type="EC" id="2.4.99.12"/>
    </reaction>
</comment>
<feature type="site" description="Transition state stabilizer" evidence="11">
    <location>
        <position position="208"/>
    </location>
</feature>
<feature type="site" description="Transition state stabilizer" evidence="11">
    <location>
        <position position="130"/>
    </location>
</feature>
<evidence type="ECO:0000256" key="2">
    <source>
        <dbReference type="ARBA" id="ARBA00004713"/>
    </source>
</evidence>
<dbReference type="InterPro" id="IPR007507">
    <property type="entry name" value="Glycos_transf_N"/>
</dbReference>
<evidence type="ECO:0000313" key="14">
    <source>
        <dbReference type="EMBL" id="BAV34959.1"/>
    </source>
</evidence>
<evidence type="ECO:0000313" key="15">
    <source>
        <dbReference type="Proteomes" id="UP000243180"/>
    </source>
</evidence>
<comment type="similarity">
    <text evidence="3">Belongs to the glycosyltransferase group 1 family. Glycosyltransferase 30 subfamily.</text>
</comment>
<feature type="domain" description="3-deoxy-D-manno-octulosonic-acid transferase N-terminal" evidence="13">
    <location>
        <begin position="34"/>
        <end position="210"/>
    </location>
</feature>
<sequence>MSRHLYIWLLRLLTPYVLLRIIWRGFSNPDYWRRIPERFGFIEPLPPPRAIWIHAVSVGEVRAAAPLVHELTVRYPEYPLLITTMTPTGSAQVRELFGGSVAHCYAPYDYPGAVERFLDRANPVMAVVMETELWPNIFHLCRARAIPVFVTNVRMSESSMRKYQRFAGLARATLRQVSRFAAQSRADAQRLLTLGAVPETVEVTGSIKFEINMGASLREAAEVLRLGWGQDRPVWLAASTHEGEEELVLAALAQLKRQARFANMLLVLVPRHPERFAAVARLCKKNHRIALRSETPGAIDPAVEILVGDTMGELQLFFGAADIAFIGGSLVPTGGHNLLEASAVGKPVVFGPHMFNFQEISQMTLERGAGVQIQSPHQLAPAVSDFLGNANRRDSAGLAGRKMVEENRGALTANMRLIEELLK</sequence>
<dbReference type="EC" id="2.4.99.12" evidence="4 12"/>
<protein>
    <recommendedName>
        <fullName evidence="5 12">3-deoxy-D-manno-octulosonic acid transferase</fullName>
        <shortName evidence="12">Kdo transferase</shortName>
        <ecNumber evidence="4 12">2.4.99.12</ecNumber>
    </recommendedName>
    <alternativeName>
        <fullName evidence="8 12">Lipid IV(A) 3-deoxy-D-manno-octulosonic acid transferase</fullName>
    </alternativeName>
</protein>
<feature type="active site" description="Proton acceptor" evidence="10">
    <location>
        <position position="60"/>
    </location>
</feature>